<dbReference type="AlphaFoldDB" id="A0A7C9IQ18"/>
<accession>A0A7C9IQ18</accession>
<feature type="domain" description="DUF6455" evidence="1">
    <location>
        <begin position="1"/>
        <end position="80"/>
    </location>
</feature>
<keyword evidence="3" id="KW-1185">Reference proteome</keyword>
<dbReference type="Pfam" id="PF20056">
    <property type="entry name" value="DUF6455"/>
    <property type="match status" value="1"/>
</dbReference>
<dbReference type="InterPro" id="IPR045601">
    <property type="entry name" value="DUF6455"/>
</dbReference>
<reference evidence="2 3" key="1">
    <citation type="submission" date="2019-12" db="EMBL/GenBank/DDBJ databases">
        <authorList>
            <person name="Lee S.D."/>
        </authorList>
    </citation>
    <scope>NUCLEOTIDE SEQUENCE [LARGE SCALE GENOMIC DNA]</scope>
    <source>
        <strain evidence="2 3">GH1-50</strain>
    </source>
</reference>
<evidence type="ECO:0000313" key="3">
    <source>
        <dbReference type="Proteomes" id="UP000480350"/>
    </source>
</evidence>
<evidence type="ECO:0000259" key="1">
    <source>
        <dbReference type="Pfam" id="PF20056"/>
    </source>
</evidence>
<protein>
    <recommendedName>
        <fullName evidence="1">DUF6455 domain-containing protein</fullName>
    </recommendedName>
</protein>
<dbReference type="Proteomes" id="UP000480350">
    <property type="component" value="Unassembled WGS sequence"/>
</dbReference>
<organism evidence="2 3">
    <name type="scientific">Kangsaoukella pontilimi</name>
    <dbReference type="NCBI Taxonomy" id="2691042"/>
    <lineage>
        <taxon>Bacteria</taxon>
        <taxon>Pseudomonadati</taxon>
        <taxon>Pseudomonadota</taxon>
        <taxon>Alphaproteobacteria</taxon>
        <taxon>Rhodobacterales</taxon>
        <taxon>Paracoccaceae</taxon>
        <taxon>Kangsaoukella</taxon>
    </lineage>
</organism>
<name>A0A7C9IQ18_9RHOB</name>
<gene>
    <name evidence="2" type="ORF">GQ651_12510</name>
</gene>
<evidence type="ECO:0000313" key="2">
    <source>
        <dbReference type="EMBL" id="MXQ08670.1"/>
    </source>
</evidence>
<sequence>MSILTRLERHERLLDRMADRNGADLDLALQSGAISPGEVRAAVLACTGCTDPEGCEARLDRGETGLPDYCRNADLVRSVARVMGAAD</sequence>
<comment type="caution">
    <text evidence="2">The sequence shown here is derived from an EMBL/GenBank/DDBJ whole genome shotgun (WGS) entry which is preliminary data.</text>
</comment>
<proteinExistence type="predicted"/>
<dbReference type="EMBL" id="WUPT01000002">
    <property type="protein sequence ID" value="MXQ08670.1"/>
    <property type="molecule type" value="Genomic_DNA"/>
</dbReference>
<reference evidence="2 3" key="2">
    <citation type="submission" date="2020-03" db="EMBL/GenBank/DDBJ databases">
        <title>Kangsaoukella pontilimi gen. nov., sp. nov., a new member of the family Rhodobacteraceae isolated from a tidal mudflat.</title>
        <authorList>
            <person name="Kim I.S."/>
        </authorList>
    </citation>
    <scope>NUCLEOTIDE SEQUENCE [LARGE SCALE GENOMIC DNA]</scope>
    <source>
        <strain evidence="2 3">GH1-50</strain>
    </source>
</reference>
<dbReference type="RefSeq" id="WP_160764580.1">
    <property type="nucleotide sequence ID" value="NZ_WUPT01000002.1"/>
</dbReference>